<dbReference type="OrthoDB" id="5779643at2759"/>
<feature type="transmembrane region" description="Helical" evidence="2">
    <location>
        <begin position="307"/>
        <end position="331"/>
    </location>
</feature>
<sequence length="398" mass="45041">MLPIWKCVALFITLSSLMVLSLGQSKAIRSRQIGTEGQIVAKLFSNYDKETRPPVRDSADHSSIVVITSIYINSVKWEAHTAEVDLYLRQQWQDGRLVYDVDVREQIQDVKVPDSQKLWIPDTYISNGKEVINEERRSAVVEPSGYVRSSESRTVIVPVEYQSTFPFLNSVSFTLRLSSYRYPLDDIAYLWANSPPNVVPLEVSNQLLNAEYSFQEAVAGDCVGNYTIGVFSCIDVVVSFETGCARTLLTVFLPTLLLVISSFFHFWIHGSWSVPRTFSAALPFLIFAALFVFLPKSTFLASTGVRVWIIFCLVITFFSFLEYFIVICCGIRRTVKYTNGITAHEQNTLTAAQETAELAYNTKCANFRENNGLDIISRVLFPLVLIVFLIVYLVLYLI</sequence>
<dbReference type="GO" id="GO:0004888">
    <property type="term" value="F:transmembrane signaling receptor activity"/>
    <property type="evidence" value="ECO:0007669"/>
    <property type="project" value="InterPro"/>
</dbReference>
<feature type="transmembrane region" description="Helical" evidence="2">
    <location>
        <begin position="248"/>
        <end position="268"/>
    </location>
</feature>
<keyword evidence="2" id="KW-0472">Membrane</keyword>
<accession>A0A4U8URW1</accession>
<gene>
    <name evidence="5" type="ORF">L596_003168</name>
</gene>
<dbReference type="PANTHER" id="PTHR18945">
    <property type="entry name" value="NEUROTRANSMITTER GATED ION CHANNEL"/>
    <property type="match status" value="1"/>
</dbReference>
<dbReference type="PRINTS" id="PR00253">
    <property type="entry name" value="GABAARECEPTR"/>
</dbReference>
<dbReference type="Pfam" id="PF02931">
    <property type="entry name" value="Neur_chan_LBD"/>
    <property type="match status" value="1"/>
</dbReference>
<dbReference type="EMBL" id="AZBU02000001">
    <property type="protein sequence ID" value="TMS35871.1"/>
    <property type="molecule type" value="Genomic_DNA"/>
</dbReference>
<feature type="transmembrane region" description="Helical" evidence="2">
    <location>
        <begin position="375"/>
        <end position="397"/>
    </location>
</feature>
<name>A0A4U8URW1_STECR</name>
<dbReference type="InterPro" id="IPR036734">
    <property type="entry name" value="Neur_chan_lig-bd_sf"/>
</dbReference>
<evidence type="ECO:0000256" key="2">
    <source>
        <dbReference type="SAM" id="Phobius"/>
    </source>
</evidence>
<evidence type="ECO:0000259" key="4">
    <source>
        <dbReference type="Pfam" id="PF02931"/>
    </source>
</evidence>
<reference evidence="5 6" key="2">
    <citation type="journal article" date="2019" name="G3 (Bethesda)">
        <title>Hybrid Assembly of the Genome of the Entomopathogenic Nematode Steinernema carpocapsae Identifies the X-Chromosome.</title>
        <authorList>
            <person name="Serra L."/>
            <person name="Macchietto M."/>
            <person name="Macias-Munoz A."/>
            <person name="McGill C.J."/>
            <person name="Rodriguez I.M."/>
            <person name="Rodriguez B."/>
            <person name="Murad R."/>
            <person name="Mortazavi A."/>
        </authorList>
    </citation>
    <scope>NUCLEOTIDE SEQUENCE [LARGE SCALE GENOMIC DNA]</scope>
    <source>
        <strain evidence="5 6">ALL</strain>
    </source>
</reference>
<organism evidence="5 6">
    <name type="scientific">Steinernema carpocapsae</name>
    <name type="common">Entomopathogenic nematode</name>
    <dbReference type="NCBI Taxonomy" id="34508"/>
    <lineage>
        <taxon>Eukaryota</taxon>
        <taxon>Metazoa</taxon>
        <taxon>Ecdysozoa</taxon>
        <taxon>Nematoda</taxon>
        <taxon>Chromadorea</taxon>
        <taxon>Rhabditida</taxon>
        <taxon>Tylenchina</taxon>
        <taxon>Panagrolaimomorpha</taxon>
        <taxon>Strongyloidoidea</taxon>
        <taxon>Steinernematidae</taxon>
        <taxon>Steinernema</taxon>
    </lineage>
</organism>
<comment type="caution">
    <text evidence="5">The sequence shown here is derived from an EMBL/GenBank/DDBJ whole genome shotgun (WGS) entry which is preliminary data.</text>
</comment>
<keyword evidence="2" id="KW-0812">Transmembrane</keyword>
<dbReference type="EMBL" id="CM016762">
    <property type="protein sequence ID" value="TMS35871.1"/>
    <property type="molecule type" value="Genomic_DNA"/>
</dbReference>
<keyword evidence="6" id="KW-1185">Reference proteome</keyword>
<keyword evidence="1 3" id="KW-0732">Signal</keyword>
<dbReference type="AlphaFoldDB" id="A0A4U8URW1"/>
<dbReference type="InterPro" id="IPR038050">
    <property type="entry name" value="Neuro_actylchol_rec"/>
</dbReference>
<proteinExistence type="predicted"/>
<reference evidence="5 6" key="1">
    <citation type="journal article" date="2015" name="Genome Biol.">
        <title>Comparative genomics of Steinernema reveals deeply conserved gene regulatory networks.</title>
        <authorList>
            <person name="Dillman A.R."/>
            <person name="Macchietto M."/>
            <person name="Porter C.F."/>
            <person name="Rogers A."/>
            <person name="Williams B."/>
            <person name="Antoshechkin I."/>
            <person name="Lee M.M."/>
            <person name="Goodwin Z."/>
            <person name="Lu X."/>
            <person name="Lewis E.E."/>
            <person name="Goodrich-Blair H."/>
            <person name="Stock S.P."/>
            <person name="Adams B.J."/>
            <person name="Sternberg P.W."/>
            <person name="Mortazavi A."/>
        </authorList>
    </citation>
    <scope>NUCLEOTIDE SEQUENCE [LARGE SCALE GENOMIC DNA]</scope>
    <source>
        <strain evidence="5 6">ALL</strain>
    </source>
</reference>
<dbReference type="InterPro" id="IPR006202">
    <property type="entry name" value="Neur_chan_lig-bd"/>
</dbReference>
<feature type="chain" id="PRO_5020980100" description="Neurotransmitter-gated ion-channel ligand-binding domain-containing protein" evidence="3">
    <location>
        <begin position="24"/>
        <end position="398"/>
    </location>
</feature>
<evidence type="ECO:0000256" key="1">
    <source>
        <dbReference type="ARBA" id="ARBA00022729"/>
    </source>
</evidence>
<evidence type="ECO:0000313" key="5">
    <source>
        <dbReference type="EMBL" id="TMS35871.1"/>
    </source>
</evidence>
<protein>
    <recommendedName>
        <fullName evidence="4">Neurotransmitter-gated ion-channel ligand-binding domain-containing protein</fullName>
    </recommendedName>
</protein>
<dbReference type="GO" id="GO:0005230">
    <property type="term" value="F:extracellular ligand-gated monoatomic ion channel activity"/>
    <property type="evidence" value="ECO:0007669"/>
    <property type="project" value="InterPro"/>
</dbReference>
<dbReference type="InterPro" id="IPR006028">
    <property type="entry name" value="GABAA/Glycine_rcpt"/>
</dbReference>
<dbReference type="InterPro" id="IPR006201">
    <property type="entry name" value="Neur_channel"/>
</dbReference>
<feature type="signal peptide" evidence="3">
    <location>
        <begin position="1"/>
        <end position="23"/>
    </location>
</feature>
<feature type="domain" description="Neurotransmitter-gated ion-channel ligand-binding" evidence="4">
    <location>
        <begin position="37"/>
        <end position="198"/>
    </location>
</feature>
<dbReference type="Gene3D" id="2.70.170.10">
    <property type="entry name" value="Neurotransmitter-gated ion-channel ligand-binding domain"/>
    <property type="match status" value="1"/>
</dbReference>
<dbReference type="GO" id="GO:0016020">
    <property type="term" value="C:membrane"/>
    <property type="evidence" value="ECO:0007669"/>
    <property type="project" value="InterPro"/>
</dbReference>
<feature type="transmembrane region" description="Helical" evidence="2">
    <location>
        <begin position="280"/>
        <end position="301"/>
    </location>
</feature>
<dbReference type="Proteomes" id="UP000298663">
    <property type="component" value="Chromosome X"/>
</dbReference>
<dbReference type="CDD" id="cd18987">
    <property type="entry name" value="LGIC_ECD_anion"/>
    <property type="match status" value="1"/>
</dbReference>
<evidence type="ECO:0000313" key="6">
    <source>
        <dbReference type="Proteomes" id="UP000298663"/>
    </source>
</evidence>
<evidence type="ECO:0000256" key="3">
    <source>
        <dbReference type="SAM" id="SignalP"/>
    </source>
</evidence>
<dbReference type="Gene3D" id="1.20.58.390">
    <property type="entry name" value="Neurotransmitter-gated ion-channel transmembrane domain"/>
    <property type="match status" value="1"/>
</dbReference>
<keyword evidence="2" id="KW-1133">Transmembrane helix</keyword>
<dbReference type="SUPFAM" id="SSF63712">
    <property type="entry name" value="Nicotinic receptor ligand binding domain-like"/>
    <property type="match status" value="1"/>
</dbReference>